<dbReference type="InterPro" id="IPR037026">
    <property type="entry name" value="Vgr_OB-fold_dom_sf"/>
</dbReference>
<dbReference type="Pfam" id="PF04717">
    <property type="entry name" value="Phage_base_V"/>
    <property type="match status" value="1"/>
</dbReference>
<feature type="domain" description="Gp5/Type VI secretion system Vgr protein OB-fold" evidence="1">
    <location>
        <begin position="14"/>
        <end position="67"/>
    </location>
</feature>
<dbReference type="InterPro" id="IPR013046">
    <property type="entry name" value="GpV/Gp45"/>
</dbReference>
<protein>
    <submittedName>
        <fullName evidence="2">Phage baseplate assembly protein V</fullName>
    </submittedName>
</protein>
<evidence type="ECO:0000313" key="3">
    <source>
        <dbReference type="Proteomes" id="UP000653156"/>
    </source>
</evidence>
<dbReference type="KEGG" id="ptes:JQU52_01035"/>
<sequence>MQQSHDFGATLQFGTVAAVDDAKHAVRVTLPALENLQTDWLPVVSLAAGGNQFYALPDPGELAVCLLDARGEGGVCLGVIYNAADAAPAADRNIWMKRFSNGTVIQHNRSSGQVSVNTPGDVLIKSGGKVTIDCAETETTGNLLVSGSLTYMQGMSGNGGSGAAATINGTLHTVGGDVLADGVSLKQHTHPDLTSGGNTGAAQ</sequence>
<reference evidence="2" key="1">
    <citation type="submission" date="2021-02" db="EMBL/GenBank/DDBJ databases">
        <title>Neisseriaceae sp. 26B isolated from the cloaca of a Common Toad-headed Turtle (Mesoclemmys nasuta).</title>
        <authorList>
            <person name="Spergser J."/>
            <person name="Busse H.-J."/>
        </authorList>
    </citation>
    <scope>NUCLEOTIDE SEQUENCE</scope>
    <source>
        <strain evidence="2">26B</strain>
    </source>
</reference>
<dbReference type="InterPro" id="IPR006531">
    <property type="entry name" value="Gp5/Vgr_OB"/>
</dbReference>
<name>A0A892ZHF0_9NEIS</name>
<evidence type="ECO:0000259" key="1">
    <source>
        <dbReference type="Pfam" id="PF04717"/>
    </source>
</evidence>
<dbReference type="Gene3D" id="6.20.150.10">
    <property type="match status" value="1"/>
</dbReference>
<dbReference type="Proteomes" id="UP000653156">
    <property type="component" value="Chromosome"/>
</dbReference>
<accession>A0A892ZHF0</accession>
<gene>
    <name evidence="2" type="ORF">JQU52_01035</name>
</gene>
<dbReference type="RefSeq" id="WP_230339356.1">
    <property type="nucleotide sequence ID" value="NZ_CP069798.1"/>
</dbReference>
<keyword evidence="3" id="KW-1185">Reference proteome</keyword>
<dbReference type="AlphaFoldDB" id="A0A892ZHF0"/>
<organism evidence="2 3">
    <name type="scientific">Paralysiella testudinis</name>
    <dbReference type="NCBI Taxonomy" id="2809020"/>
    <lineage>
        <taxon>Bacteria</taxon>
        <taxon>Pseudomonadati</taxon>
        <taxon>Pseudomonadota</taxon>
        <taxon>Betaproteobacteria</taxon>
        <taxon>Neisseriales</taxon>
        <taxon>Neisseriaceae</taxon>
        <taxon>Paralysiella</taxon>
    </lineage>
</organism>
<evidence type="ECO:0000313" key="2">
    <source>
        <dbReference type="EMBL" id="QRQ82063.1"/>
    </source>
</evidence>
<proteinExistence type="predicted"/>
<dbReference type="Gene3D" id="2.40.50.230">
    <property type="entry name" value="Gp5 N-terminal domain"/>
    <property type="match status" value="1"/>
</dbReference>
<dbReference type="NCBIfam" id="TIGR01644">
    <property type="entry name" value="phage_P2_V"/>
    <property type="match status" value="1"/>
</dbReference>
<dbReference type="EMBL" id="CP069798">
    <property type="protein sequence ID" value="QRQ82063.1"/>
    <property type="molecule type" value="Genomic_DNA"/>
</dbReference>